<evidence type="ECO:0000259" key="4">
    <source>
        <dbReference type="PROSITE" id="PS50949"/>
    </source>
</evidence>
<dbReference type="InterPro" id="IPR008920">
    <property type="entry name" value="TF_FadR/GntR_C"/>
</dbReference>
<accession>A0A1I4ZF30</accession>
<dbReference type="Pfam" id="PF07729">
    <property type="entry name" value="FCD"/>
    <property type="match status" value="1"/>
</dbReference>
<dbReference type="InterPro" id="IPR036390">
    <property type="entry name" value="WH_DNA-bd_sf"/>
</dbReference>
<dbReference type="GO" id="GO:0003677">
    <property type="term" value="F:DNA binding"/>
    <property type="evidence" value="ECO:0007669"/>
    <property type="project" value="UniProtKB-KW"/>
</dbReference>
<evidence type="ECO:0000256" key="1">
    <source>
        <dbReference type="ARBA" id="ARBA00023015"/>
    </source>
</evidence>
<dbReference type="PANTHER" id="PTHR43537">
    <property type="entry name" value="TRANSCRIPTIONAL REGULATOR, GNTR FAMILY"/>
    <property type="match status" value="1"/>
</dbReference>
<dbReference type="OrthoDB" id="7768882at2"/>
<dbReference type="GO" id="GO:0003700">
    <property type="term" value="F:DNA-binding transcription factor activity"/>
    <property type="evidence" value="ECO:0007669"/>
    <property type="project" value="InterPro"/>
</dbReference>
<dbReference type="CDD" id="cd07377">
    <property type="entry name" value="WHTH_GntR"/>
    <property type="match status" value="1"/>
</dbReference>
<dbReference type="STRING" id="655353.SAMN04488056_10170"/>
<dbReference type="InterPro" id="IPR011711">
    <property type="entry name" value="GntR_C"/>
</dbReference>
<keyword evidence="6" id="KW-1185">Reference proteome</keyword>
<dbReference type="PANTHER" id="PTHR43537:SF24">
    <property type="entry name" value="GLUCONATE OPERON TRANSCRIPTIONAL REPRESSOR"/>
    <property type="match status" value="1"/>
</dbReference>
<keyword evidence="1" id="KW-0805">Transcription regulation</keyword>
<organism evidence="5 6">
    <name type="scientific">Cohaesibacter marisflavi</name>
    <dbReference type="NCBI Taxonomy" id="655353"/>
    <lineage>
        <taxon>Bacteria</taxon>
        <taxon>Pseudomonadati</taxon>
        <taxon>Pseudomonadota</taxon>
        <taxon>Alphaproteobacteria</taxon>
        <taxon>Hyphomicrobiales</taxon>
        <taxon>Cohaesibacteraceae</taxon>
    </lineage>
</organism>
<dbReference type="SMART" id="SM00895">
    <property type="entry name" value="FCD"/>
    <property type="match status" value="1"/>
</dbReference>
<dbReference type="Gene3D" id="1.20.120.530">
    <property type="entry name" value="GntR ligand-binding domain-like"/>
    <property type="match status" value="1"/>
</dbReference>
<evidence type="ECO:0000256" key="2">
    <source>
        <dbReference type="ARBA" id="ARBA00023125"/>
    </source>
</evidence>
<dbReference type="SUPFAM" id="SSF48008">
    <property type="entry name" value="GntR ligand-binding domain-like"/>
    <property type="match status" value="1"/>
</dbReference>
<dbReference type="Proteomes" id="UP000199236">
    <property type="component" value="Unassembled WGS sequence"/>
</dbReference>
<name>A0A1I4ZF30_9HYPH</name>
<sequence length="215" mass="24241">MTEPLAKRAYTQIIEMIFSGELEVGDALQEAKLGEQLDMSRTPVREAINRIQAEGLAKKSGRFLRVRLLSPAEVEEIFFLRGELEVYSARMALNLPKSTLEDMQSRIEALLQAGPGEGEEHWQVDEDFHGMLTRATHNQTLISTVNDLRLRTCMFDHTRVRGRFLKGNQEHLTILQALEDGDEEQVKARMAQHIDNAKQAILERLAGFSAAAPEA</sequence>
<dbReference type="Gene3D" id="1.10.10.10">
    <property type="entry name" value="Winged helix-like DNA-binding domain superfamily/Winged helix DNA-binding domain"/>
    <property type="match status" value="1"/>
</dbReference>
<dbReference type="EMBL" id="FOVR01000001">
    <property type="protein sequence ID" value="SFN48828.1"/>
    <property type="molecule type" value="Genomic_DNA"/>
</dbReference>
<dbReference type="AlphaFoldDB" id="A0A1I4ZF30"/>
<dbReference type="SUPFAM" id="SSF46785">
    <property type="entry name" value="Winged helix' DNA-binding domain"/>
    <property type="match status" value="1"/>
</dbReference>
<evidence type="ECO:0000313" key="6">
    <source>
        <dbReference type="Proteomes" id="UP000199236"/>
    </source>
</evidence>
<dbReference type="Pfam" id="PF00392">
    <property type="entry name" value="GntR"/>
    <property type="match status" value="1"/>
</dbReference>
<gene>
    <name evidence="5" type="ORF">SAMN04488056_10170</name>
</gene>
<feature type="domain" description="HTH gntR-type" evidence="4">
    <location>
        <begin position="3"/>
        <end position="69"/>
    </location>
</feature>
<evidence type="ECO:0000256" key="3">
    <source>
        <dbReference type="ARBA" id="ARBA00023163"/>
    </source>
</evidence>
<dbReference type="RefSeq" id="WP_090067718.1">
    <property type="nucleotide sequence ID" value="NZ_FOVR01000001.1"/>
</dbReference>
<proteinExistence type="predicted"/>
<dbReference type="SMART" id="SM00345">
    <property type="entry name" value="HTH_GNTR"/>
    <property type="match status" value="1"/>
</dbReference>
<reference evidence="5 6" key="1">
    <citation type="submission" date="2016-10" db="EMBL/GenBank/DDBJ databases">
        <authorList>
            <person name="de Groot N.N."/>
        </authorList>
    </citation>
    <scope>NUCLEOTIDE SEQUENCE [LARGE SCALE GENOMIC DNA]</scope>
    <source>
        <strain evidence="5 6">CGMCC 1.9157</strain>
    </source>
</reference>
<dbReference type="PROSITE" id="PS50949">
    <property type="entry name" value="HTH_GNTR"/>
    <property type="match status" value="1"/>
</dbReference>
<protein>
    <submittedName>
        <fullName evidence="5">DNA-binding transcriptional regulator, GntR family</fullName>
    </submittedName>
</protein>
<keyword evidence="3" id="KW-0804">Transcription</keyword>
<keyword evidence="2 5" id="KW-0238">DNA-binding</keyword>
<dbReference type="InterPro" id="IPR036388">
    <property type="entry name" value="WH-like_DNA-bd_sf"/>
</dbReference>
<dbReference type="InterPro" id="IPR000524">
    <property type="entry name" value="Tscrpt_reg_HTH_GntR"/>
</dbReference>
<evidence type="ECO:0000313" key="5">
    <source>
        <dbReference type="EMBL" id="SFN48828.1"/>
    </source>
</evidence>